<protein>
    <submittedName>
        <fullName evidence="2">Jg5774 protein</fullName>
    </submittedName>
</protein>
<dbReference type="OrthoDB" id="7339216at2759"/>
<comment type="caution">
    <text evidence="2">The sequence shown here is derived from an EMBL/GenBank/DDBJ whole genome shotgun (WGS) entry which is preliminary data.</text>
</comment>
<sequence>MKIIFAAFLALAVGANAFPQDYEIDNRQPRIIEGQIRKAFDDISNAIRDNGLDPAQIIDYEVRTTVQPGITAQGTDYSDELNDFLNVRLPRWFVLNKVAIESALAEFVKNLLNELLN</sequence>
<feature type="signal peptide" evidence="1">
    <location>
        <begin position="1"/>
        <end position="17"/>
    </location>
</feature>
<proteinExistence type="predicted"/>
<dbReference type="EMBL" id="CAKXAJ010026402">
    <property type="protein sequence ID" value="CAH2267838.1"/>
    <property type="molecule type" value="Genomic_DNA"/>
</dbReference>
<dbReference type="AlphaFoldDB" id="A0A8S4SGQ4"/>
<name>A0A8S4SGQ4_9NEOP</name>
<keyword evidence="3" id="KW-1185">Reference proteome</keyword>
<evidence type="ECO:0000313" key="3">
    <source>
        <dbReference type="Proteomes" id="UP000838756"/>
    </source>
</evidence>
<reference evidence="2" key="1">
    <citation type="submission" date="2022-03" db="EMBL/GenBank/DDBJ databases">
        <authorList>
            <person name="Lindestad O."/>
        </authorList>
    </citation>
    <scope>NUCLEOTIDE SEQUENCE</scope>
</reference>
<dbReference type="Proteomes" id="UP000838756">
    <property type="component" value="Unassembled WGS sequence"/>
</dbReference>
<organism evidence="2 3">
    <name type="scientific">Pararge aegeria aegeria</name>
    <dbReference type="NCBI Taxonomy" id="348720"/>
    <lineage>
        <taxon>Eukaryota</taxon>
        <taxon>Metazoa</taxon>
        <taxon>Ecdysozoa</taxon>
        <taxon>Arthropoda</taxon>
        <taxon>Hexapoda</taxon>
        <taxon>Insecta</taxon>
        <taxon>Pterygota</taxon>
        <taxon>Neoptera</taxon>
        <taxon>Endopterygota</taxon>
        <taxon>Lepidoptera</taxon>
        <taxon>Glossata</taxon>
        <taxon>Ditrysia</taxon>
        <taxon>Papilionoidea</taxon>
        <taxon>Nymphalidae</taxon>
        <taxon>Satyrinae</taxon>
        <taxon>Satyrini</taxon>
        <taxon>Parargina</taxon>
        <taxon>Pararge</taxon>
    </lineage>
</organism>
<evidence type="ECO:0000256" key="1">
    <source>
        <dbReference type="SAM" id="SignalP"/>
    </source>
</evidence>
<keyword evidence="1" id="KW-0732">Signal</keyword>
<accession>A0A8S4SGQ4</accession>
<gene>
    <name evidence="2" type="primary">jg5774</name>
    <name evidence="2" type="ORF">PAEG_LOCUS26320</name>
</gene>
<evidence type="ECO:0000313" key="2">
    <source>
        <dbReference type="EMBL" id="CAH2267838.1"/>
    </source>
</evidence>
<feature type="chain" id="PRO_5035925639" evidence="1">
    <location>
        <begin position="18"/>
        <end position="117"/>
    </location>
</feature>